<protein>
    <submittedName>
        <fullName evidence="1">Uncharacterized protein</fullName>
    </submittedName>
</protein>
<accession>A0A3D5IZ94</accession>
<proteinExistence type="predicted"/>
<dbReference type="AlphaFoldDB" id="A0A3D5IZ94"/>
<evidence type="ECO:0000313" key="2">
    <source>
        <dbReference type="Proteomes" id="UP000264330"/>
    </source>
</evidence>
<gene>
    <name evidence="1" type="ORF">DGQ38_08420</name>
</gene>
<name>A0A3D5IZ94_9FLAO</name>
<dbReference type="EMBL" id="DPMF01000200">
    <property type="protein sequence ID" value="HCV81057.1"/>
    <property type="molecule type" value="Genomic_DNA"/>
</dbReference>
<dbReference type="Proteomes" id="UP000264330">
    <property type="component" value="Unassembled WGS sequence"/>
</dbReference>
<evidence type="ECO:0000313" key="1">
    <source>
        <dbReference type="EMBL" id="HCV81057.1"/>
    </source>
</evidence>
<sequence length="71" mass="8270">MKKLYMLLIKLVERISKMINKELKNLKVIQYLNKGSTQYSLFSTLKLISFRLTNVEIANSEPGQDVHLKTN</sequence>
<reference evidence="1 2" key="1">
    <citation type="journal article" date="2018" name="Nat. Biotechnol.">
        <title>A standardized bacterial taxonomy based on genome phylogeny substantially revises the tree of life.</title>
        <authorList>
            <person name="Parks D.H."/>
            <person name="Chuvochina M."/>
            <person name="Waite D.W."/>
            <person name="Rinke C."/>
            <person name="Skarshewski A."/>
            <person name="Chaumeil P.A."/>
            <person name="Hugenholtz P."/>
        </authorList>
    </citation>
    <scope>NUCLEOTIDE SEQUENCE [LARGE SCALE GENOMIC DNA]</scope>
    <source>
        <strain evidence="1">UBA9359</strain>
    </source>
</reference>
<comment type="caution">
    <text evidence="1">The sequence shown here is derived from an EMBL/GenBank/DDBJ whole genome shotgun (WGS) entry which is preliminary data.</text>
</comment>
<organism evidence="1 2">
    <name type="scientific">Zunongwangia profunda</name>
    <dbReference type="NCBI Taxonomy" id="398743"/>
    <lineage>
        <taxon>Bacteria</taxon>
        <taxon>Pseudomonadati</taxon>
        <taxon>Bacteroidota</taxon>
        <taxon>Flavobacteriia</taxon>
        <taxon>Flavobacteriales</taxon>
        <taxon>Flavobacteriaceae</taxon>
        <taxon>Zunongwangia</taxon>
    </lineage>
</organism>